<dbReference type="Gene3D" id="3.10.450.50">
    <property type="match status" value="1"/>
</dbReference>
<dbReference type="EMBL" id="RAQO01000004">
    <property type="protein sequence ID" value="RKF19752.1"/>
    <property type="molecule type" value="Genomic_DNA"/>
</dbReference>
<reference evidence="1 2" key="1">
    <citation type="submission" date="2018-09" db="EMBL/GenBank/DDBJ databases">
        <authorList>
            <person name="Wang Z."/>
        </authorList>
    </citation>
    <scope>NUCLEOTIDE SEQUENCE [LARGE SCALE GENOMIC DNA]</scope>
    <source>
        <strain evidence="1 2">ALS 81</strain>
    </source>
</reference>
<organism evidence="1 2">
    <name type="scientific">Alginatibacterium sediminis</name>
    <dbReference type="NCBI Taxonomy" id="2164068"/>
    <lineage>
        <taxon>Bacteria</taxon>
        <taxon>Pseudomonadati</taxon>
        <taxon>Pseudomonadota</taxon>
        <taxon>Gammaproteobacteria</taxon>
        <taxon>Alteromonadales</taxon>
        <taxon>Alteromonadaceae</taxon>
        <taxon>Alginatibacterium</taxon>
    </lineage>
</organism>
<dbReference type="Pfam" id="PF02810">
    <property type="entry name" value="SEC-C"/>
    <property type="match status" value="1"/>
</dbReference>
<dbReference type="SUPFAM" id="SSF103642">
    <property type="entry name" value="Sec-C motif"/>
    <property type="match status" value="1"/>
</dbReference>
<dbReference type="InterPro" id="IPR004027">
    <property type="entry name" value="SEC_C_motif"/>
</dbReference>
<sequence length="112" mass="12627">MSKFFYKGRITPKPKYQSSGFNTKRQNKLGSAEFPLELSVVNQQRELEINELLLANKLHANINVDANKDEDIKALTALLETPKTTQVEKVAKRNDPCPCNSGKKFKKCCGLN</sequence>
<dbReference type="InterPro" id="IPR026368">
    <property type="entry name" value="SWIM_PBPRA1643"/>
</dbReference>
<dbReference type="Proteomes" id="UP000286482">
    <property type="component" value="Unassembled WGS sequence"/>
</dbReference>
<protein>
    <submittedName>
        <fullName evidence="1">Zinc chelation protein SecC</fullName>
    </submittedName>
</protein>
<dbReference type="OrthoDB" id="570299at2"/>
<comment type="caution">
    <text evidence="1">The sequence shown here is derived from an EMBL/GenBank/DDBJ whole genome shotgun (WGS) entry which is preliminary data.</text>
</comment>
<gene>
    <name evidence="1" type="ORF">DBZ36_04650</name>
</gene>
<keyword evidence="2" id="KW-1185">Reference proteome</keyword>
<name>A0A420EGB7_9ALTE</name>
<dbReference type="RefSeq" id="WP_120353757.1">
    <property type="nucleotide sequence ID" value="NZ_RAQO01000004.1"/>
</dbReference>
<dbReference type="AlphaFoldDB" id="A0A420EGB7"/>
<proteinExistence type="predicted"/>
<evidence type="ECO:0000313" key="2">
    <source>
        <dbReference type="Proteomes" id="UP000286482"/>
    </source>
</evidence>
<accession>A0A420EGB7</accession>
<evidence type="ECO:0000313" key="1">
    <source>
        <dbReference type="EMBL" id="RKF19752.1"/>
    </source>
</evidence>
<dbReference type="NCBIfam" id="TIGR04102">
    <property type="entry name" value="SWIM_PBPRA1643"/>
    <property type="match status" value="1"/>
</dbReference>